<keyword evidence="8" id="KW-0460">Magnesium</keyword>
<keyword evidence="11 12" id="KW-0472">Membrane</keyword>
<evidence type="ECO:0000256" key="10">
    <source>
        <dbReference type="ARBA" id="ARBA00022989"/>
    </source>
</evidence>
<reference evidence="14 15" key="1">
    <citation type="journal article" date="2012" name="Appl. Environ. Microbiol.">
        <title>Draft genome sequence of a psychrotolerant sulfur-oxidizing bacterium, Sulfuricella denitrificans skB26, and proteomic insights into cold adaptation.</title>
        <authorList>
            <person name="Watanabe T."/>
            <person name="Kojima H."/>
            <person name="Fukui M."/>
        </authorList>
    </citation>
    <scope>NUCLEOTIDE SEQUENCE [LARGE SCALE GENOMIC DNA]</scope>
    <source>
        <strain evidence="15">skB26</strain>
    </source>
</reference>
<dbReference type="Pfam" id="PF00690">
    <property type="entry name" value="Cation_ATPase_N"/>
    <property type="match status" value="1"/>
</dbReference>
<evidence type="ECO:0000256" key="8">
    <source>
        <dbReference type="ARBA" id="ARBA00022842"/>
    </source>
</evidence>
<dbReference type="GO" id="GO:0005391">
    <property type="term" value="F:P-type sodium:potassium-exchanging transporter activity"/>
    <property type="evidence" value="ECO:0007669"/>
    <property type="project" value="TreeGrafter"/>
</dbReference>
<dbReference type="FunFam" id="2.70.150.10:FF:000160">
    <property type="entry name" value="Sarcoplasmic/endoplasmic reticulum calcium ATPase 1"/>
    <property type="match status" value="1"/>
</dbReference>
<keyword evidence="5 12" id="KW-0812">Transmembrane</keyword>
<evidence type="ECO:0000256" key="1">
    <source>
        <dbReference type="ARBA" id="ARBA00004651"/>
    </source>
</evidence>
<dbReference type="eggNOG" id="COG0474">
    <property type="taxonomic scope" value="Bacteria"/>
</dbReference>
<protein>
    <submittedName>
        <fullName evidence="14">P-type HAD superfamily ATPase</fullName>
    </submittedName>
</protein>
<keyword evidence="9" id="KW-1278">Translocase</keyword>
<dbReference type="PROSITE" id="PS00154">
    <property type="entry name" value="ATPASE_E1_E2"/>
    <property type="match status" value="1"/>
</dbReference>
<feature type="transmembrane region" description="Helical" evidence="12">
    <location>
        <begin position="872"/>
        <end position="888"/>
    </location>
</feature>
<dbReference type="PRINTS" id="PR00119">
    <property type="entry name" value="CATATPASE"/>
</dbReference>
<evidence type="ECO:0000256" key="2">
    <source>
        <dbReference type="ARBA" id="ARBA00005675"/>
    </source>
</evidence>
<dbReference type="SFLD" id="SFLDG00002">
    <property type="entry name" value="C1.7:_P-type_atpase_like"/>
    <property type="match status" value="1"/>
</dbReference>
<comment type="similarity">
    <text evidence="2">Belongs to the cation transport ATPase (P-type) (TC 3.A.3) family. Type IIA subfamily.</text>
</comment>
<feature type="transmembrane region" description="Helical" evidence="12">
    <location>
        <begin position="830"/>
        <end position="852"/>
    </location>
</feature>
<dbReference type="InterPro" id="IPR036412">
    <property type="entry name" value="HAD-like_sf"/>
</dbReference>
<dbReference type="GO" id="GO:1990573">
    <property type="term" value="P:potassium ion import across plasma membrane"/>
    <property type="evidence" value="ECO:0007669"/>
    <property type="project" value="TreeGrafter"/>
</dbReference>
<dbReference type="Pfam" id="PF13246">
    <property type="entry name" value="Cation_ATPase"/>
    <property type="match status" value="1"/>
</dbReference>
<evidence type="ECO:0000256" key="11">
    <source>
        <dbReference type="ARBA" id="ARBA00023136"/>
    </source>
</evidence>
<dbReference type="RefSeq" id="WP_009206668.1">
    <property type="nucleotide sequence ID" value="NC_022357.1"/>
</dbReference>
<dbReference type="OrthoDB" id="8552577at2"/>
<feature type="transmembrane region" description="Helical" evidence="12">
    <location>
        <begin position="283"/>
        <end position="308"/>
    </location>
</feature>
<dbReference type="Pfam" id="PF00689">
    <property type="entry name" value="Cation_ATPase_C"/>
    <property type="match status" value="1"/>
</dbReference>
<dbReference type="GO" id="GO:0005886">
    <property type="term" value="C:plasma membrane"/>
    <property type="evidence" value="ECO:0007669"/>
    <property type="project" value="UniProtKB-SubCell"/>
</dbReference>
<keyword evidence="4" id="KW-0597">Phosphoprotein</keyword>
<evidence type="ECO:0000256" key="5">
    <source>
        <dbReference type="ARBA" id="ARBA00022692"/>
    </source>
</evidence>
<dbReference type="Gene3D" id="2.70.150.10">
    <property type="entry name" value="Calcium-transporting ATPase, cytoplasmic transduction domain A"/>
    <property type="match status" value="1"/>
</dbReference>
<dbReference type="InterPro" id="IPR023298">
    <property type="entry name" value="ATPase_P-typ_TM_dom_sf"/>
</dbReference>
<keyword evidence="7" id="KW-0067">ATP-binding</keyword>
<dbReference type="Proteomes" id="UP000015559">
    <property type="component" value="Chromosome"/>
</dbReference>
<dbReference type="InterPro" id="IPR050510">
    <property type="entry name" value="Cation_transp_ATPase_P-type"/>
</dbReference>
<comment type="subcellular location">
    <subcellularLocation>
        <location evidence="1">Cell membrane</location>
        <topology evidence="1">Multi-pass membrane protein</topology>
    </subcellularLocation>
</comment>
<evidence type="ECO:0000256" key="7">
    <source>
        <dbReference type="ARBA" id="ARBA00022840"/>
    </source>
</evidence>
<dbReference type="FunFam" id="3.40.50.1000:FF:000028">
    <property type="entry name" value="Calcium-transporting P-type ATPase, putative"/>
    <property type="match status" value="1"/>
</dbReference>
<name>S6AIM8_SULDS</name>
<dbReference type="PANTHER" id="PTHR43294">
    <property type="entry name" value="SODIUM/POTASSIUM-TRANSPORTING ATPASE SUBUNIT ALPHA"/>
    <property type="match status" value="1"/>
</dbReference>
<dbReference type="HOGENOM" id="CLU_002360_2_1_4"/>
<feature type="transmembrane region" description="Helical" evidence="12">
    <location>
        <begin position="62"/>
        <end position="84"/>
    </location>
</feature>
<dbReference type="SFLD" id="SFLDS00003">
    <property type="entry name" value="Haloacid_Dehalogenase"/>
    <property type="match status" value="1"/>
</dbReference>
<dbReference type="InterPro" id="IPR004014">
    <property type="entry name" value="ATPase_P-typ_cation-transptr_N"/>
</dbReference>
<evidence type="ECO:0000256" key="12">
    <source>
        <dbReference type="SAM" id="Phobius"/>
    </source>
</evidence>
<dbReference type="SUPFAM" id="SSF81665">
    <property type="entry name" value="Calcium ATPase, transmembrane domain M"/>
    <property type="match status" value="1"/>
</dbReference>
<gene>
    <name evidence="14" type="ORF">SCD_n00537</name>
</gene>
<dbReference type="SMART" id="SM00831">
    <property type="entry name" value="Cation_ATPase_N"/>
    <property type="match status" value="1"/>
</dbReference>
<dbReference type="FunFam" id="3.40.50.1000:FF:000001">
    <property type="entry name" value="Phospholipid-transporting ATPase IC"/>
    <property type="match status" value="1"/>
</dbReference>
<dbReference type="PRINTS" id="PR00120">
    <property type="entry name" value="HATPASE"/>
</dbReference>
<feature type="transmembrane region" description="Helical" evidence="12">
    <location>
        <begin position="705"/>
        <end position="723"/>
    </location>
</feature>
<dbReference type="Gene3D" id="1.20.1110.10">
    <property type="entry name" value="Calcium-transporting ATPase, transmembrane domain"/>
    <property type="match status" value="1"/>
</dbReference>
<feature type="transmembrane region" description="Helical" evidence="12">
    <location>
        <begin position="90"/>
        <end position="106"/>
    </location>
</feature>
<proteinExistence type="inferred from homology"/>
<dbReference type="InterPro" id="IPR023214">
    <property type="entry name" value="HAD_sf"/>
</dbReference>
<keyword evidence="10 12" id="KW-1133">Transmembrane helix</keyword>
<dbReference type="Gene3D" id="3.40.1110.10">
    <property type="entry name" value="Calcium-transporting ATPase, cytoplasmic domain N"/>
    <property type="match status" value="1"/>
</dbReference>
<feature type="transmembrane region" description="Helical" evidence="12">
    <location>
        <begin position="250"/>
        <end position="271"/>
    </location>
</feature>
<dbReference type="GO" id="GO:0016887">
    <property type="term" value="F:ATP hydrolysis activity"/>
    <property type="evidence" value="ECO:0007669"/>
    <property type="project" value="InterPro"/>
</dbReference>
<dbReference type="Pfam" id="PF08282">
    <property type="entry name" value="Hydrolase_3"/>
    <property type="match status" value="1"/>
</dbReference>
<feature type="transmembrane region" description="Helical" evidence="12">
    <location>
        <begin position="800"/>
        <end position="818"/>
    </location>
</feature>
<dbReference type="Gene3D" id="3.40.50.1000">
    <property type="entry name" value="HAD superfamily/HAD-like"/>
    <property type="match status" value="1"/>
</dbReference>
<dbReference type="NCBIfam" id="TIGR01494">
    <property type="entry name" value="ATPase_P-type"/>
    <property type="match status" value="3"/>
</dbReference>
<evidence type="ECO:0000256" key="9">
    <source>
        <dbReference type="ARBA" id="ARBA00022967"/>
    </source>
</evidence>
<evidence type="ECO:0000256" key="3">
    <source>
        <dbReference type="ARBA" id="ARBA00022475"/>
    </source>
</evidence>
<dbReference type="Pfam" id="PF00122">
    <property type="entry name" value="E1-E2_ATPase"/>
    <property type="match status" value="1"/>
</dbReference>
<feature type="domain" description="Cation-transporting P-type ATPase N-terminal" evidence="13">
    <location>
        <begin position="12"/>
        <end position="86"/>
    </location>
</feature>
<evidence type="ECO:0000313" key="14">
    <source>
        <dbReference type="EMBL" id="BAN34384.1"/>
    </source>
</evidence>
<dbReference type="GO" id="GO:0030007">
    <property type="term" value="P:intracellular potassium ion homeostasis"/>
    <property type="evidence" value="ECO:0007669"/>
    <property type="project" value="TreeGrafter"/>
</dbReference>
<dbReference type="CDD" id="cd02080">
    <property type="entry name" value="P-type_ATPase_cation"/>
    <property type="match status" value="1"/>
</dbReference>
<dbReference type="SUPFAM" id="SSF56784">
    <property type="entry name" value="HAD-like"/>
    <property type="match status" value="1"/>
</dbReference>
<dbReference type="GO" id="GO:0005524">
    <property type="term" value="F:ATP binding"/>
    <property type="evidence" value="ECO:0007669"/>
    <property type="project" value="UniProtKB-KW"/>
</dbReference>
<dbReference type="SUPFAM" id="SSF81660">
    <property type="entry name" value="Metal cation-transporting ATPase, ATP-binding domain N"/>
    <property type="match status" value="1"/>
</dbReference>
<dbReference type="STRING" id="1163617.SCD_n00537"/>
<dbReference type="InterPro" id="IPR008250">
    <property type="entry name" value="ATPase_P-typ_transduc_dom_A_sf"/>
</dbReference>
<keyword evidence="6" id="KW-0547">Nucleotide-binding</keyword>
<dbReference type="InterPro" id="IPR044492">
    <property type="entry name" value="P_typ_ATPase_HD_dom"/>
</dbReference>
<dbReference type="InterPro" id="IPR023299">
    <property type="entry name" value="ATPase_P-typ_cyto_dom_N"/>
</dbReference>
<dbReference type="InterPro" id="IPR001757">
    <property type="entry name" value="P_typ_ATPase"/>
</dbReference>
<evidence type="ECO:0000256" key="4">
    <source>
        <dbReference type="ARBA" id="ARBA00022553"/>
    </source>
</evidence>
<dbReference type="GO" id="GO:1902600">
    <property type="term" value="P:proton transmembrane transport"/>
    <property type="evidence" value="ECO:0007669"/>
    <property type="project" value="TreeGrafter"/>
</dbReference>
<dbReference type="InterPro" id="IPR018303">
    <property type="entry name" value="ATPase_P-typ_P_site"/>
</dbReference>
<dbReference type="AlphaFoldDB" id="S6AIM8"/>
<dbReference type="GO" id="GO:0006883">
    <property type="term" value="P:intracellular sodium ion homeostasis"/>
    <property type="evidence" value="ECO:0007669"/>
    <property type="project" value="TreeGrafter"/>
</dbReference>
<dbReference type="EMBL" id="AP013066">
    <property type="protein sequence ID" value="BAN34384.1"/>
    <property type="molecule type" value="Genomic_DNA"/>
</dbReference>
<dbReference type="SUPFAM" id="SSF81653">
    <property type="entry name" value="Calcium ATPase, transduction domain A"/>
    <property type="match status" value="1"/>
</dbReference>
<keyword evidence="15" id="KW-1185">Reference proteome</keyword>
<evidence type="ECO:0000259" key="13">
    <source>
        <dbReference type="SMART" id="SM00831"/>
    </source>
</evidence>
<keyword evidence="3" id="KW-1003">Cell membrane</keyword>
<organism evidence="14 15">
    <name type="scientific">Sulfuricella denitrificans (strain DSM 22764 / NBRC 105220 / skB26)</name>
    <dbReference type="NCBI Taxonomy" id="1163617"/>
    <lineage>
        <taxon>Bacteria</taxon>
        <taxon>Pseudomonadati</taxon>
        <taxon>Pseudomonadota</taxon>
        <taxon>Betaproteobacteria</taxon>
        <taxon>Nitrosomonadales</taxon>
        <taxon>Sulfuricellaceae</taxon>
        <taxon>Sulfuricella</taxon>
    </lineage>
</organism>
<dbReference type="KEGG" id="sdr:SCD_n00537"/>
<accession>S6AIM8</accession>
<dbReference type="GO" id="GO:0036376">
    <property type="term" value="P:sodium ion export across plasma membrane"/>
    <property type="evidence" value="ECO:0007669"/>
    <property type="project" value="TreeGrafter"/>
</dbReference>
<dbReference type="InterPro" id="IPR006068">
    <property type="entry name" value="ATPase_P-typ_cation-transptr_C"/>
</dbReference>
<dbReference type="SFLD" id="SFLDF00027">
    <property type="entry name" value="p-type_atpase"/>
    <property type="match status" value="1"/>
</dbReference>
<dbReference type="PANTHER" id="PTHR43294:SF21">
    <property type="entry name" value="CATION TRANSPORTING ATPASE"/>
    <property type="match status" value="1"/>
</dbReference>
<feature type="transmembrane region" description="Helical" evidence="12">
    <location>
        <begin position="769"/>
        <end position="788"/>
    </location>
</feature>
<sequence>MTKPTISLLEKHWHHLSSNEVAELLDSDLVHGLNDDEVRRRRESFGANLLTPKAGKSAWLRFLLQFHQPLIYILLAAASITAFLQEWVDSGVIFGVVLINAVIGFIQESRAEDAIAALARMAASATIALRDGIKQPLPAAELVPGDIVLLAPGDKVPADLRLFHARELMTDESALTGESLPVQKHTAHIEKDAVLADRTNMAYAGTLVTRGHGAGIVVATGDITETGRISRLIAHATDLSTPLTRKMKHFSAVMMVAILGLAAFTFVVGTWRGEPPVDMLMAAVALAVGAIPEGLPAAITITLAIGVSRMARRRAIIRKLPAVETLGGATVICSDKTGTLTENQMTVQEIHAGGEIFRVSGSGYAATGEISYNGERVETRGVLRECLLAGVLCNDAALVERDGRREVAGDPTEGALLVAAEKGGLALGEMHADYPRRDELPFDSRYQYMATLHEVRDGGQVIYVKGALEKILERAVAMLNAEGSEVALDPAKIETHAHAMASRGLRVLALAKGVAEEGQALKHSHLDRLVFIGLQGMIDPPRPEAIAAVKACHNAGIAVKMITGDHAVTAAAIAVHLGLRSQEGDPPLTGRQIAALSDDELRSAVLKTTVFARVEPEQKLRLVEALQAGGQIVAMTGDGVNDAPALKQADIGIAMGLSGTEVAKEAADMLLTDDNFASIEAAVEEGRGVFDNLIKFITWTLPTNFGEGLVILTAIVFGATLPITPLQILWINMTTAGVLGLMLAFEPIDKNIMQRPPRHPAAPILTTELMWRILLVSLMLLGGAYGLFLWELETGESLEQARTVAVNVFVMGELFYLFNCRSMTHSPFHVGFFSNPLLWFGVIGMIALQLFFTYASVMNHLFASAPIGLDDWVRIVAVGLIIYFVIEAEKAWRRRG</sequence>
<dbReference type="InterPro" id="IPR059000">
    <property type="entry name" value="ATPase_P-type_domA"/>
</dbReference>
<feature type="transmembrane region" description="Helical" evidence="12">
    <location>
        <begin position="729"/>
        <end position="748"/>
    </location>
</feature>
<evidence type="ECO:0000313" key="15">
    <source>
        <dbReference type="Proteomes" id="UP000015559"/>
    </source>
</evidence>
<evidence type="ECO:0000256" key="6">
    <source>
        <dbReference type="ARBA" id="ARBA00022741"/>
    </source>
</evidence>